<evidence type="ECO:0000256" key="9">
    <source>
        <dbReference type="SAM" id="Coils"/>
    </source>
</evidence>
<proteinExistence type="inferred from homology"/>
<evidence type="ECO:0000313" key="11">
    <source>
        <dbReference type="EMBL" id="AEG16931.1"/>
    </source>
</evidence>
<evidence type="ECO:0000259" key="10">
    <source>
        <dbReference type="SMART" id="SM00937"/>
    </source>
</evidence>
<dbReference type="Gene3D" id="6.10.140.1950">
    <property type="match status" value="1"/>
</dbReference>
<organism evidence="11 12">
    <name type="scientific">Desulfofundulus kuznetsovii (strain DSM 6115 / VKM B-1805 / 17)</name>
    <name type="common">Desulfotomaculum kuznetsovii</name>
    <dbReference type="NCBI Taxonomy" id="760568"/>
    <lineage>
        <taxon>Bacteria</taxon>
        <taxon>Bacillati</taxon>
        <taxon>Bacillota</taxon>
        <taxon>Clostridia</taxon>
        <taxon>Eubacteriales</taxon>
        <taxon>Peptococcaceae</taxon>
        <taxon>Desulfofundulus</taxon>
    </lineage>
</organism>
<dbReference type="InterPro" id="IPR004373">
    <property type="entry name" value="RF-1"/>
</dbReference>
<dbReference type="Pfam" id="PF00472">
    <property type="entry name" value="RF-1"/>
    <property type="match status" value="1"/>
</dbReference>
<evidence type="ECO:0000256" key="6">
    <source>
        <dbReference type="ARBA" id="ARBA00022917"/>
    </source>
</evidence>
<keyword evidence="5 8" id="KW-0963">Cytoplasm</keyword>
<comment type="subcellular location">
    <subcellularLocation>
        <location evidence="2 8">Cytoplasm</location>
    </subcellularLocation>
</comment>
<dbReference type="PANTHER" id="PTHR43804">
    <property type="entry name" value="LD18447P"/>
    <property type="match status" value="1"/>
</dbReference>
<dbReference type="GO" id="GO:0016149">
    <property type="term" value="F:translation release factor activity, codon specific"/>
    <property type="evidence" value="ECO:0007669"/>
    <property type="project" value="UniProtKB-UniRule"/>
</dbReference>
<dbReference type="FunFam" id="3.30.70.1660:FF:000004">
    <property type="entry name" value="Peptide chain release factor 1"/>
    <property type="match status" value="1"/>
</dbReference>
<dbReference type="KEGG" id="dku:Desku_3451"/>
<dbReference type="SUPFAM" id="SSF75620">
    <property type="entry name" value="Release factor"/>
    <property type="match status" value="1"/>
</dbReference>
<evidence type="ECO:0000256" key="3">
    <source>
        <dbReference type="ARBA" id="ARBA00010835"/>
    </source>
</evidence>
<comment type="function">
    <text evidence="1 8">Peptide chain release factor 1 directs the termination of translation in response to the peptide chain termination codons UAG and UAA.</text>
</comment>
<dbReference type="Pfam" id="PF03462">
    <property type="entry name" value="PCRF"/>
    <property type="match status" value="1"/>
</dbReference>
<dbReference type="AlphaFoldDB" id="A0AAU8PWS0"/>
<dbReference type="Gene3D" id="3.30.160.20">
    <property type="match status" value="1"/>
</dbReference>
<feature type="modified residue" description="N5-methylglutamine" evidence="8">
    <location>
        <position position="233"/>
    </location>
</feature>
<dbReference type="NCBIfam" id="NF001859">
    <property type="entry name" value="PRK00591.1"/>
    <property type="match status" value="1"/>
</dbReference>
<reference evidence="12" key="1">
    <citation type="submission" date="2011-05" db="EMBL/GenBank/DDBJ databases">
        <title>Complete sequence of Desulfotomaculum kuznetsovii DSM 6115.</title>
        <authorList>
            <person name="Lucas S."/>
            <person name="Han J."/>
            <person name="Lapidus A."/>
            <person name="Cheng J.-F."/>
            <person name="Goodwin L."/>
            <person name="Pitluck S."/>
            <person name="Peters L."/>
            <person name="Mikhailova N."/>
            <person name="Lu M."/>
            <person name="Saunders E."/>
            <person name="Han C."/>
            <person name="Tapia R."/>
            <person name="Land M."/>
            <person name="Hauser L."/>
            <person name="Kyrpides N."/>
            <person name="Ivanova N."/>
            <person name="Pagani I."/>
            <person name="Nazina T."/>
            <person name="Ivanova A."/>
            <person name="Parshina S."/>
            <person name="Kuever J."/>
            <person name="Muyzer G."/>
            <person name="Plugge C."/>
            <person name="Stams A."/>
            <person name="Woyke T."/>
        </authorList>
    </citation>
    <scope>NUCLEOTIDE SEQUENCE [LARGE SCALE GENOMIC DNA]</scope>
    <source>
        <strain evidence="12">DSM 6115 / VKM B-1805 / 17</strain>
    </source>
</reference>
<dbReference type="Proteomes" id="UP000009229">
    <property type="component" value="Chromosome"/>
</dbReference>
<keyword evidence="6 8" id="KW-0648">Protein biosynthesis</keyword>
<dbReference type="SMART" id="SM00937">
    <property type="entry name" value="PCRF"/>
    <property type="match status" value="1"/>
</dbReference>
<dbReference type="HAMAP" id="MF_00093">
    <property type="entry name" value="Rel_fac_1"/>
    <property type="match status" value="1"/>
</dbReference>
<evidence type="ECO:0000256" key="1">
    <source>
        <dbReference type="ARBA" id="ARBA00002986"/>
    </source>
</evidence>
<dbReference type="RefSeq" id="WP_013824437.1">
    <property type="nucleotide sequence ID" value="NC_015573.1"/>
</dbReference>
<gene>
    <name evidence="8" type="primary">prfA</name>
    <name evidence="11" type="ordered locus">Desku_3451</name>
</gene>
<dbReference type="FunFam" id="3.30.70.1660:FF:000002">
    <property type="entry name" value="Peptide chain release factor 1"/>
    <property type="match status" value="1"/>
</dbReference>
<evidence type="ECO:0000256" key="7">
    <source>
        <dbReference type="ARBA" id="ARBA00050039"/>
    </source>
</evidence>
<keyword evidence="12" id="KW-1185">Reference proteome</keyword>
<protein>
    <recommendedName>
        <fullName evidence="7 8">Peptide chain release factor 1</fullName>
        <shortName evidence="8">RF-1</shortName>
    </recommendedName>
</protein>
<dbReference type="PANTHER" id="PTHR43804:SF7">
    <property type="entry name" value="LD18447P"/>
    <property type="match status" value="1"/>
</dbReference>
<dbReference type="NCBIfam" id="TIGR00019">
    <property type="entry name" value="prfA"/>
    <property type="match status" value="1"/>
</dbReference>
<evidence type="ECO:0000313" key="12">
    <source>
        <dbReference type="Proteomes" id="UP000009229"/>
    </source>
</evidence>
<keyword evidence="9" id="KW-0175">Coiled coil</keyword>
<evidence type="ECO:0000256" key="2">
    <source>
        <dbReference type="ARBA" id="ARBA00004496"/>
    </source>
</evidence>
<dbReference type="GO" id="GO:0005829">
    <property type="term" value="C:cytosol"/>
    <property type="evidence" value="ECO:0007669"/>
    <property type="project" value="UniProtKB-ARBA"/>
</dbReference>
<name>A0AAU8PWS0_DESK7</name>
<dbReference type="Gene3D" id="3.30.70.1660">
    <property type="match status" value="2"/>
</dbReference>
<evidence type="ECO:0000256" key="8">
    <source>
        <dbReference type="HAMAP-Rule" id="MF_00093"/>
    </source>
</evidence>
<comment type="similarity">
    <text evidence="3 8">Belongs to the prokaryotic/mitochondrial release factor family.</text>
</comment>
<keyword evidence="4 8" id="KW-0488">Methylation</keyword>
<dbReference type="InterPro" id="IPR045853">
    <property type="entry name" value="Pep_chain_release_fac_I_sf"/>
</dbReference>
<dbReference type="InterPro" id="IPR000352">
    <property type="entry name" value="Pep_chain_release_fac_I"/>
</dbReference>
<feature type="domain" description="Peptide chain release factor" evidence="10">
    <location>
        <begin position="63"/>
        <end position="177"/>
    </location>
</feature>
<comment type="PTM">
    <text evidence="8">Methylated by PrmC. Methylation increases the termination efficiency of RF1.</text>
</comment>
<dbReference type="InterPro" id="IPR050057">
    <property type="entry name" value="Prokaryotic/Mito_RF"/>
</dbReference>
<dbReference type="EMBL" id="CP002770">
    <property type="protein sequence ID" value="AEG16931.1"/>
    <property type="molecule type" value="Genomic_DNA"/>
</dbReference>
<dbReference type="InterPro" id="IPR005139">
    <property type="entry name" value="PCRF"/>
</dbReference>
<dbReference type="FunFam" id="3.30.160.20:FF:000004">
    <property type="entry name" value="Peptide chain release factor 1"/>
    <property type="match status" value="1"/>
</dbReference>
<feature type="coiled-coil region" evidence="9">
    <location>
        <begin position="48"/>
        <end position="94"/>
    </location>
</feature>
<sequence>MLDKLDSLEQRYEELSNLIADPEVINDRSRWQQYVKAHAELEEIVEVYREYKKVCRDIREAKELLREKLEPDFRELVETELEAQEEKKGELEHKLKVLLLPRDPNDEKNVIMEIRAGTGGEEAALFAADLFRMYTRYAERQGWKIDLMNTSYTDLGGIKEVIFLIEGRGAYSKLKFESGVHRVQRVPTTESGGRIHTSAATVAVLPEAEEVDVEINPNDLRIDVFCSTGPGGQSVNTTQSAVRITHLPTGIVVSCQDEKSQHKNKEKAMRVLRARLLDRLQEEQQQKIASARRSMVGTGDRSERIRTYNFPQNRVTDHRIGLTIHRLEEVLMGELDEIIDALVTTDQARRLQQVDNA</sequence>
<accession>A0AAU8PWS0</accession>
<evidence type="ECO:0000256" key="5">
    <source>
        <dbReference type="ARBA" id="ARBA00022490"/>
    </source>
</evidence>
<evidence type="ECO:0000256" key="4">
    <source>
        <dbReference type="ARBA" id="ARBA00022481"/>
    </source>
</evidence>